<dbReference type="SUPFAM" id="SSF47336">
    <property type="entry name" value="ACP-like"/>
    <property type="match status" value="2"/>
</dbReference>
<dbReference type="InterPro" id="IPR036736">
    <property type="entry name" value="ACP-like_sf"/>
</dbReference>
<evidence type="ECO:0000259" key="6">
    <source>
        <dbReference type="PROSITE" id="PS50075"/>
    </source>
</evidence>
<dbReference type="PROSITE" id="PS50075">
    <property type="entry name" value="CARRIER"/>
    <property type="match status" value="2"/>
</dbReference>
<evidence type="ECO:0000256" key="2">
    <source>
        <dbReference type="ARBA" id="ARBA00022553"/>
    </source>
</evidence>
<dbReference type="GO" id="GO:0006633">
    <property type="term" value="P:fatty acid biosynthetic process"/>
    <property type="evidence" value="ECO:0007669"/>
    <property type="project" value="InterPro"/>
</dbReference>
<dbReference type="PROSITE" id="PS00606">
    <property type="entry name" value="KS3_1"/>
    <property type="match status" value="1"/>
</dbReference>
<dbReference type="InterPro" id="IPR032821">
    <property type="entry name" value="PKS_assoc"/>
</dbReference>
<dbReference type="InterPro" id="IPR050091">
    <property type="entry name" value="PKS_NRPS_Biosynth_Enz"/>
</dbReference>
<dbReference type="SUPFAM" id="SSF53901">
    <property type="entry name" value="Thiolase-like"/>
    <property type="match status" value="1"/>
</dbReference>
<dbReference type="InterPro" id="IPR057326">
    <property type="entry name" value="KR_dom"/>
</dbReference>
<dbReference type="Pfam" id="PF00550">
    <property type="entry name" value="PP-binding"/>
    <property type="match status" value="2"/>
</dbReference>
<keyword evidence="9" id="KW-1185">Reference proteome</keyword>
<dbReference type="InterPro" id="IPR006162">
    <property type="entry name" value="Ppantetheine_attach_site"/>
</dbReference>
<dbReference type="Gene3D" id="1.10.1200.10">
    <property type="entry name" value="ACP-like"/>
    <property type="match status" value="2"/>
</dbReference>
<dbReference type="SMART" id="SM00823">
    <property type="entry name" value="PKS_PP"/>
    <property type="match status" value="2"/>
</dbReference>
<dbReference type="Gene3D" id="3.40.50.720">
    <property type="entry name" value="NAD(P)-binding Rossmann-like Domain"/>
    <property type="match status" value="2"/>
</dbReference>
<dbReference type="PROSITE" id="PS00012">
    <property type="entry name" value="PHOSPHOPANTETHEINE"/>
    <property type="match status" value="2"/>
</dbReference>
<dbReference type="FunFam" id="3.40.47.10:FF:000019">
    <property type="entry name" value="Polyketide synthase type I"/>
    <property type="match status" value="1"/>
</dbReference>
<dbReference type="InterPro" id="IPR018201">
    <property type="entry name" value="Ketoacyl_synth_AS"/>
</dbReference>
<dbReference type="SMART" id="SM00827">
    <property type="entry name" value="PKS_AT"/>
    <property type="match status" value="1"/>
</dbReference>
<dbReference type="SMART" id="SM00822">
    <property type="entry name" value="PKS_KR"/>
    <property type="match status" value="2"/>
</dbReference>
<dbReference type="SUPFAM" id="SSF51735">
    <property type="entry name" value="NAD(P)-binding Rossmann-fold domains"/>
    <property type="match status" value="4"/>
</dbReference>
<dbReference type="Gene3D" id="3.40.366.10">
    <property type="entry name" value="Malonyl-Coenzyme A Acyl Carrier Protein, domain 2"/>
    <property type="match status" value="2"/>
</dbReference>
<comment type="caution">
    <text evidence="8">The sequence shown here is derived from an EMBL/GenBank/DDBJ whole genome shotgun (WGS) entry which is preliminary data.</text>
</comment>
<feature type="domain" description="Carrier" evidence="6">
    <location>
        <begin position="2004"/>
        <end position="2079"/>
    </location>
</feature>
<dbReference type="Pfam" id="PF02801">
    <property type="entry name" value="Ketoacyl-synt_C"/>
    <property type="match status" value="1"/>
</dbReference>
<dbReference type="Pfam" id="PF00109">
    <property type="entry name" value="ketoacyl-synt"/>
    <property type="match status" value="1"/>
</dbReference>
<dbReference type="InterPro" id="IPR041618">
    <property type="entry name" value="PKS_DE"/>
</dbReference>
<keyword evidence="3" id="KW-0808">Transferase</keyword>
<dbReference type="GO" id="GO:0004312">
    <property type="term" value="F:fatty acid synthase activity"/>
    <property type="evidence" value="ECO:0007669"/>
    <property type="project" value="TreeGrafter"/>
</dbReference>
<gene>
    <name evidence="8" type="ORF">GCM10007977_110560</name>
</gene>
<dbReference type="FunFam" id="1.10.1200.10:FF:000007">
    <property type="entry name" value="Probable polyketide synthase pks17"/>
    <property type="match status" value="2"/>
</dbReference>
<dbReference type="InterPro" id="IPR014043">
    <property type="entry name" value="Acyl_transferase_dom"/>
</dbReference>
<dbReference type="InterPro" id="IPR016035">
    <property type="entry name" value="Acyl_Trfase/lysoPLipase"/>
</dbReference>
<organism evidence="8 9">
    <name type="scientific">Dactylosporangium sucinum</name>
    <dbReference type="NCBI Taxonomy" id="1424081"/>
    <lineage>
        <taxon>Bacteria</taxon>
        <taxon>Bacillati</taxon>
        <taxon>Actinomycetota</taxon>
        <taxon>Actinomycetes</taxon>
        <taxon>Micromonosporales</taxon>
        <taxon>Micromonosporaceae</taxon>
        <taxon>Dactylosporangium</taxon>
    </lineage>
</organism>
<reference evidence="8" key="1">
    <citation type="journal article" date="2014" name="Int. J. Syst. Evol. Microbiol.">
        <title>Complete genome sequence of Corynebacterium casei LMG S-19264T (=DSM 44701T), isolated from a smear-ripened cheese.</title>
        <authorList>
            <consortium name="US DOE Joint Genome Institute (JGI-PGF)"/>
            <person name="Walter F."/>
            <person name="Albersmeier A."/>
            <person name="Kalinowski J."/>
            <person name="Ruckert C."/>
        </authorList>
    </citation>
    <scope>NUCLEOTIDE SEQUENCE</scope>
    <source>
        <strain evidence="8">JCM 19831</strain>
    </source>
</reference>
<dbReference type="InterPro" id="IPR020841">
    <property type="entry name" value="PKS_Beta-ketoAc_synthase_dom"/>
</dbReference>
<dbReference type="Gene3D" id="3.40.47.10">
    <property type="match status" value="1"/>
</dbReference>
<dbReference type="Pfam" id="PF18369">
    <property type="entry name" value="PKS_DE"/>
    <property type="match status" value="1"/>
</dbReference>
<evidence type="ECO:0000313" key="9">
    <source>
        <dbReference type="Proteomes" id="UP000642070"/>
    </source>
</evidence>
<accession>A0A917UG52</accession>
<reference evidence="8" key="2">
    <citation type="submission" date="2020-09" db="EMBL/GenBank/DDBJ databases">
        <authorList>
            <person name="Sun Q."/>
            <person name="Ohkuma M."/>
        </authorList>
    </citation>
    <scope>NUCLEOTIDE SEQUENCE</scope>
    <source>
        <strain evidence="8">JCM 19831</strain>
    </source>
</reference>
<evidence type="ECO:0000313" key="8">
    <source>
        <dbReference type="EMBL" id="GGM90423.1"/>
    </source>
</evidence>
<evidence type="ECO:0000256" key="1">
    <source>
        <dbReference type="ARBA" id="ARBA00022450"/>
    </source>
</evidence>
<dbReference type="SUPFAM" id="SSF55048">
    <property type="entry name" value="Probable ACP-binding domain of malonyl-CoA ACP transacylase"/>
    <property type="match status" value="1"/>
</dbReference>
<evidence type="ECO:0000256" key="5">
    <source>
        <dbReference type="ARBA" id="ARBA00023315"/>
    </source>
</evidence>
<dbReference type="InterPro" id="IPR009081">
    <property type="entry name" value="PP-bd_ACP"/>
</dbReference>
<keyword evidence="2" id="KW-0597">Phosphoprotein</keyword>
<keyword evidence="1" id="KW-0596">Phosphopantetheine</keyword>
<dbReference type="InterPro" id="IPR013968">
    <property type="entry name" value="PKS_KR"/>
</dbReference>
<proteinExistence type="predicted"/>
<evidence type="ECO:0000259" key="7">
    <source>
        <dbReference type="PROSITE" id="PS52004"/>
    </source>
</evidence>
<dbReference type="GO" id="GO:0004315">
    <property type="term" value="F:3-oxoacyl-[acyl-carrier-protein] synthase activity"/>
    <property type="evidence" value="ECO:0007669"/>
    <property type="project" value="InterPro"/>
</dbReference>
<dbReference type="RefSeq" id="WP_190258190.1">
    <property type="nucleotide sequence ID" value="NZ_BMPI01000144.1"/>
</dbReference>
<dbReference type="InterPro" id="IPR014030">
    <property type="entry name" value="Ketoacyl_synth_N"/>
</dbReference>
<dbReference type="CDD" id="cd00833">
    <property type="entry name" value="PKS"/>
    <property type="match status" value="1"/>
</dbReference>
<dbReference type="Proteomes" id="UP000642070">
    <property type="component" value="Unassembled WGS sequence"/>
</dbReference>
<dbReference type="Pfam" id="PF08659">
    <property type="entry name" value="KR"/>
    <property type="match status" value="2"/>
</dbReference>
<dbReference type="GO" id="GO:0031177">
    <property type="term" value="F:phosphopantetheine binding"/>
    <property type="evidence" value="ECO:0007669"/>
    <property type="project" value="InterPro"/>
</dbReference>
<dbReference type="Pfam" id="PF00698">
    <property type="entry name" value="Acyl_transf_1"/>
    <property type="match status" value="1"/>
</dbReference>
<dbReference type="InterPro" id="IPR016036">
    <property type="entry name" value="Malonyl_transacylase_ACP-bd"/>
</dbReference>
<dbReference type="SMART" id="SM01294">
    <property type="entry name" value="PKS_PP_betabranch"/>
    <property type="match status" value="2"/>
</dbReference>
<dbReference type="SUPFAM" id="SSF52151">
    <property type="entry name" value="FabD/lysophospholipase-like"/>
    <property type="match status" value="2"/>
</dbReference>
<feature type="domain" description="Carrier" evidence="6">
    <location>
        <begin position="619"/>
        <end position="694"/>
    </location>
</feature>
<protein>
    <submittedName>
        <fullName evidence="8">Uncharacterized protein</fullName>
    </submittedName>
</protein>
<evidence type="ECO:0000256" key="3">
    <source>
        <dbReference type="ARBA" id="ARBA00022679"/>
    </source>
</evidence>
<dbReference type="Gene3D" id="6.10.140.1830">
    <property type="match status" value="1"/>
</dbReference>
<feature type="domain" description="Ketosynthase family 3 (KS3)" evidence="7">
    <location>
        <begin position="711"/>
        <end position="1125"/>
    </location>
</feature>
<dbReference type="InterPro" id="IPR020806">
    <property type="entry name" value="PKS_PP-bd"/>
</dbReference>
<evidence type="ECO:0000256" key="4">
    <source>
        <dbReference type="ARBA" id="ARBA00023268"/>
    </source>
</evidence>
<dbReference type="CDD" id="cd08952">
    <property type="entry name" value="KR_1_SDR_x"/>
    <property type="match status" value="2"/>
</dbReference>
<dbReference type="Pfam" id="PF16197">
    <property type="entry name" value="KAsynt_C_assoc"/>
    <property type="match status" value="1"/>
</dbReference>
<keyword evidence="5" id="KW-0012">Acyltransferase</keyword>
<dbReference type="InterPro" id="IPR001227">
    <property type="entry name" value="Ac_transferase_dom_sf"/>
</dbReference>
<dbReference type="EMBL" id="BMPI01000144">
    <property type="protein sequence ID" value="GGM90423.1"/>
    <property type="molecule type" value="Genomic_DNA"/>
</dbReference>
<keyword evidence="4" id="KW-0511">Multifunctional enzyme</keyword>
<dbReference type="InterPro" id="IPR016039">
    <property type="entry name" value="Thiolase-like"/>
</dbReference>
<dbReference type="PROSITE" id="PS52004">
    <property type="entry name" value="KS3_2"/>
    <property type="match status" value="1"/>
</dbReference>
<dbReference type="Gene3D" id="3.30.70.3290">
    <property type="match status" value="2"/>
</dbReference>
<dbReference type="InterPro" id="IPR036291">
    <property type="entry name" value="NAD(P)-bd_dom_sf"/>
</dbReference>
<sequence>MRQARDAVRFADDVQRLVDEGVGLFVDVSPDGVLTSMIAATAPDATVVPTLRAGHLVHTAAELFTAGVELDWAAVLGAGAAVELPTYAFQHERYWPVLLPPPAANREADGPFWDLVERGDAAEFADTLDVDESATADEILPALARWRGREQAAGWRYEVRWEPFSPVSAVTGRWSVLTGPGVPAGLAETVAAGLAARGAEVTLDTDLPAAAEHVLSLLTCAPGSPEAFDATVRLVQACAERGPTGRLWCVTQGLDADPWTSQIWGLGRVAALEYPALWGGLIDLPPAVDDEILEDKTLDQLAAVLADGTEDQVAVRAVGARAARLTRMRPTAAARHRPSRGTVLVTGASGALGERVARWVANDGAERVVLASRQGDGAANAGRLAAELAAAGAEAVFARCDIADPEQVRALVDLAGDGLSAVFHLAGVGEQTPIAGADPRDWAGPMAAKVTGARLLDRVLGDRPLDAFVLFSSIAGVWGSGGQAAYAAANAFLDGLAADRRRRGLAGTAIAWGPWQSGGMAGGATGEYLAKRGLRSLDPTAALAALGDLLDRDVTTAVVADVDWAVFAPAFTLGRPAPILTAVPEAAAALRAAAGPGPAEGDGGLAAKLAGLDEAGRRQALLELVRGRAAAVLGHASAGAVPAEQAFSELGFDSLTAIELRNGLARATGLSLPATAVFDHPNPAALAEFLHGRIGGGTRRQVVVQSAAVADEPMAIVGMACRYPGGVSTPDELWTLVADGVDGIGPVPPDRGWESWFTGGGHPEGGFVAGATEFDAAFFGISPREALAMDPQQRLVLEASWEALERAGLDPAALRGEPIGVFAGASSPDYAALAGANPEAMAGYVATGMAGSVLSGRVSYVLGLTGPALTVDTACSSSLVALHLAAQALRNGECTLALAGGVTVMATPAAFAEFARQGGLAGDGRCKSFAGAADGTTWGEGVGMLVVERLSDARRNGHRVWGLVRGSAVNQDGASNGLTAPNGPSQERVILQALANAGLSPSEVDVVEGHGTGTRLGDPIEAQALLATYGQDRQEPLWLGSVKSNIGHTQAAAGVAGVIKMVLAMRHATMPATLHVDEPSPEVDWSAGNVALLTEPRAWPNGRPRRAGVSSFGISGTNAHVIIEEGDPAPGPADPAADAPTAWIVSAKSPRALRAQAARLADWAERHPEHGINDTAIALATRRSRFSHRAAVTGSDVAQLVAGLRDLAVTGHGASGPVAVLFSGQGSQRVGMGSELYGALPVYTATLDEIRSYVDVDLGERIDETQFAQIGLFAVQVAVYRQLEAWGLRPQWLGGHSIGELTAAYLAGVWDLEGACRIVAARGRLMASAPAGGLMASVVASEEEIRPYLVEGRVGLAAVNGPTSVVVSGDADAVTALIEGRKAKLLKVSHAFHSHHLDGILDEFRAVVASVPANQPVIDVLGDVTDPEYWVRQARDAVRFGETVRRFTGEGVNVFVDVSPDGTMTSMVAANAAEATVVPTLRPGNRLMSAAGGLHAAGVEVDWAAVLGAERTPVELPTYAFDHERFWFEAKPVADTSAGRRYEVRWEPVEPAAPAGALTGRWSVVTGPWVPDGLAELVAAGLAARGAQVTVDRERPASWDGHVISLLGCADGPDSPGLAANARLVRAAAEHGLTGRLWCATQGLDADPWTARTWGLGRVAALEHPALWGGLVDLPPTVDDTALDRLAAVLAGGEDQVMIGPDTTRAARLTRATEAPDTKEWTPGGTVLVTGASGAIGARVARWAAERGATRLILASRQGPDAAGADRLAADLAAAGAEAVFARCDMADPVQVRALVETAGAGLTAVFHAAGVATVEPLAETDPATWPSAMAAKVTGAWALDRALGDRPLDAFVVFSSIAGVWGSGGQAAYAAANAFLDGLAADRRRRGLAATAIAWGPWAGGGMADGPAGDYLARRGLAALDPGLALAELGRALDEDRTAVTVADVDWSVFAPAYTLGRPAPLLAAVPEAAAAVRAATGEAPATAEGPSLADRLAGLDAAEQRRRLLDIVRGRVAAVLGHASADGVPADQPFSDLGFDSLTALELRNALGRETGLALPATLVFDYPDPAAVAAHLHTAVMPPERSPRELALDGLDRLEAALAALAGDDAARGLVVTRLQALLAGPSNGHGAVPGSVPAAGAPPAGAAEHLAAASTSEIFDFIDKQLGRSK</sequence>
<dbReference type="InterPro" id="IPR014031">
    <property type="entry name" value="Ketoacyl_synth_C"/>
</dbReference>
<dbReference type="SMART" id="SM00825">
    <property type="entry name" value="PKS_KS"/>
    <property type="match status" value="1"/>
</dbReference>
<dbReference type="PANTHER" id="PTHR43775">
    <property type="entry name" value="FATTY ACID SYNTHASE"/>
    <property type="match status" value="1"/>
</dbReference>
<dbReference type="PANTHER" id="PTHR43775:SF51">
    <property type="entry name" value="INACTIVE PHENOLPHTHIOCEROL SYNTHESIS POLYKETIDE SYNTHASE TYPE I PKS1-RELATED"/>
    <property type="match status" value="1"/>
</dbReference>
<name>A0A917UG52_9ACTN</name>